<dbReference type="Pfam" id="PF20568">
    <property type="entry name" value="DUF6777"/>
    <property type="match status" value="1"/>
</dbReference>
<protein>
    <recommendedName>
        <fullName evidence="3">DUF6777 domain-containing protein</fullName>
    </recommendedName>
</protein>
<evidence type="ECO:0000256" key="2">
    <source>
        <dbReference type="SAM" id="SignalP"/>
    </source>
</evidence>
<name>A0ABP6GQT8_9ACTN</name>
<organism evidence="4 5">
    <name type="scientific">Actinocorallia aurantiaca</name>
    <dbReference type="NCBI Taxonomy" id="46204"/>
    <lineage>
        <taxon>Bacteria</taxon>
        <taxon>Bacillati</taxon>
        <taxon>Actinomycetota</taxon>
        <taxon>Actinomycetes</taxon>
        <taxon>Streptosporangiales</taxon>
        <taxon>Thermomonosporaceae</taxon>
        <taxon>Actinocorallia</taxon>
    </lineage>
</organism>
<evidence type="ECO:0000313" key="5">
    <source>
        <dbReference type="Proteomes" id="UP001501842"/>
    </source>
</evidence>
<proteinExistence type="predicted"/>
<evidence type="ECO:0000256" key="1">
    <source>
        <dbReference type="SAM" id="MobiDB-lite"/>
    </source>
</evidence>
<feature type="region of interest" description="Disordered" evidence="1">
    <location>
        <begin position="209"/>
        <end position="379"/>
    </location>
</feature>
<feature type="chain" id="PRO_5045870179" description="DUF6777 domain-containing protein" evidence="2">
    <location>
        <begin position="24"/>
        <end position="379"/>
    </location>
</feature>
<feature type="compositionally biased region" description="Basic and acidic residues" evidence="1">
    <location>
        <begin position="343"/>
        <end position="360"/>
    </location>
</feature>
<accession>A0ABP6GQT8</accession>
<dbReference type="InterPro" id="IPR046704">
    <property type="entry name" value="DUF6777"/>
</dbReference>
<sequence>MSTKTRTAIIALFLTLMSVTACGEAGRTITRLAVGDPGPDPYTLAASADDDAEVDRRAASGGEVKGDAPGLYGGTRKASSCDKAALVEFLQVNTDKAGAWAGALGIAAGEIPAFVEDLTPAVLRVDTLVTNHGYRNGTATGAPAVLQAGVAVLVDRKGMPVVKCNCGNPLTPPDEEIDPKDSKFKGASWPQFNSEKVTVIETPAQEVETLTLVDSESETAFERPVGTGGDEDGEPEPIPAAARSEPPVSTSGQPTGGPSTDGPGRSGTPGKPTKSGAPTIPGESAEPEESTPSVNPGDGVTEGPASEPATADPQKPESPKTQVEETAETGETGGTTEVATRPAEAETTRQEPEQPEKTEEAQPASKEPEPGPGPEVTAG</sequence>
<feature type="compositionally biased region" description="Polar residues" evidence="1">
    <location>
        <begin position="247"/>
        <end position="258"/>
    </location>
</feature>
<feature type="domain" description="DUF6777" evidence="3">
    <location>
        <begin position="63"/>
        <end position="226"/>
    </location>
</feature>
<comment type="caution">
    <text evidence="4">The sequence shown here is derived from an EMBL/GenBank/DDBJ whole genome shotgun (WGS) entry which is preliminary data.</text>
</comment>
<keyword evidence="5" id="KW-1185">Reference proteome</keyword>
<dbReference type="EMBL" id="BAAATZ010000012">
    <property type="protein sequence ID" value="GAA2727128.1"/>
    <property type="molecule type" value="Genomic_DNA"/>
</dbReference>
<evidence type="ECO:0000259" key="3">
    <source>
        <dbReference type="Pfam" id="PF20568"/>
    </source>
</evidence>
<dbReference type="PROSITE" id="PS51257">
    <property type="entry name" value="PROKAR_LIPOPROTEIN"/>
    <property type="match status" value="1"/>
</dbReference>
<gene>
    <name evidence="4" type="ORF">GCM10010439_32250</name>
</gene>
<dbReference type="Proteomes" id="UP001501842">
    <property type="component" value="Unassembled WGS sequence"/>
</dbReference>
<dbReference type="RefSeq" id="WP_344451204.1">
    <property type="nucleotide sequence ID" value="NZ_BAAATZ010000012.1"/>
</dbReference>
<reference evidence="5" key="1">
    <citation type="journal article" date="2019" name="Int. J. Syst. Evol. Microbiol.">
        <title>The Global Catalogue of Microorganisms (GCM) 10K type strain sequencing project: providing services to taxonomists for standard genome sequencing and annotation.</title>
        <authorList>
            <consortium name="The Broad Institute Genomics Platform"/>
            <consortium name="The Broad Institute Genome Sequencing Center for Infectious Disease"/>
            <person name="Wu L."/>
            <person name="Ma J."/>
        </authorList>
    </citation>
    <scope>NUCLEOTIDE SEQUENCE [LARGE SCALE GENOMIC DNA]</scope>
    <source>
        <strain evidence="5">JCM 8201</strain>
    </source>
</reference>
<keyword evidence="2" id="KW-0732">Signal</keyword>
<evidence type="ECO:0000313" key="4">
    <source>
        <dbReference type="EMBL" id="GAA2727128.1"/>
    </source>
</evidence>
<feature type="signal peptide" evidence="2">
    <location>
        <begin position="1"/>
        <end position="23"/>
    </location>
</feature>